<accession>A0A1I7Z4Z6</accession>
<sequence length="286" mass="32388">MDSHLLIVGLIFIICPILLAPFQIRIAYLFLCHPDFKTLECYKIMAMICLSNVTYGLCFVPMGVTILTQCELLGFTIGAFKLWMAAWAAVLALDLALAVNRLRLICNFHFLCTISKYLHFAALIYPALLLVLMLSRMGDIVFLEDKVFFKYDLQKPLSGFVKSVHGSHNIVCVTCTLTIYLMISFYLIAKKCRHNVIGIARGERIVVVQAVVKFLANSFVIITMNFFGAFFQQSFWAMATIPLFQVFNLLALPILICIGFNRKTSKFGLQMLRQRVAEKVVSLVEL</sequence>
<keyword evidence="1" id="KW-0812">Transmembrane</keyword>
<dbReference type="WBParaSite" id="L893_g229.t1">
    <property type="protein sequence ID" value="L893_g229.t1"/>
    <property type="gene ID" value="L893_g229"/>
</dbReference>
<evidence type="ECO:0000313" key="2">
    <source>
        <dbReference type="Proteomes" id="UP000095287"/>
    </source>
</evidence>
<feature type="transmembrane region" description="Helical" evidence="1">
    <location>
        <begin position="168"/>
        <end position="189"/>
    </location>
</feature>
<protein>
    <submittedName>
        <fullName evidence="3">Serpentine Receptor, class T</fullName>
    </submittedName>
</protein>
<proteinExistence type="predicted"/>
<feature type="transmembrane region" description="Helical" evidence="1">
    <location>
        <begin position="44"/>
        <end position="66"/>
    </location>
</feature>
<evidence type="ECO:0000313" key="3">
    <source>
        <dbReference type="WBParaSite" id="L893_g229.t1"/>
    </source>
</evidence>
<dbReference type="AlphaFoldDB" id="A0A1I7Z4Z6"/>
<feature type="transmembrane region" description="Helical" evidence="1">
    <location>
        <begin position="6"/>
        <end position="32"/>
    </location>
</feature>
<reference evidence="3" key="1">
    <citation type="submission" date="2016-11" db="UniProtKB">
        <authorList>
            <consortium name="WormBaseParasite"/>
        </authorList>
    </citation>
    <scope>IDENTIFICATION</scope>
</reference>
<evidence type="ECO:0000256" key="1">
    <source>
        <dbReference type="SAM" id="Phobius"/>
    </source>
</evidence>
<feature type="transmembrane region" description="Helical" evidence="1">
    <location>
        <begin position="117"/>
        <end position="135"/>
    </location>
</feature>
<dbReference type="Proteomes" id="UP000095287">
    <property type="component" value="Unplaced"/>
</dbReference>
<keyword evidence="2" id="KW-1185">Reference proteome</keyword>
<keyword evidence="1" id="KW-1133">Transmembrane helix</keyword>
<feature type="transmembrane region" description="Helical" evidence="1">
    <location>
        <begin position="72"/>
        <end position="97"/>
    </location>
</feature>
<keyword evidence="1" id="KW-0472">Membrane</keyword>
<name>A0A1I7Z4Z6_9BILA</name>
<feature type="transmembrane region" description="Helical" evidence="1">
    <location>
        <begin position="243"/>
        <end position="261"/>
    </location>
</feature>
<organism evidence="2 3">
    <name type="scientific">Steinernema glaseri</name>
    <dbReference type="NCBI Taxonomy" id="37863"/>
    <lineage>
        <taxon>Eukaryota</taxon>
        <taxon>Metazoa</taxon>
        <taxon>Ecdysozoa</taxon>
        <taxon>Nematoda</taxon>
        <taxon>Chromadorea</taxon>
        <taxon>Rhabditida</taxon>
        <taxon>Tylenchina</taxon>
        <taxon>Panagrolaimomorpha</taxon>
        <taxon>Strongyloidoidea</taxon>
        <taxon>Steinernematidae</taxon>
        <taxon>Steinernema</taxon>
    </lineage>
</organism>
<feature type="transmembrane region" description="Helical" evidence="1">
    <location>
        <begin position="210"/>
        <end position="231"/>
    </location>
</feature>